<sequence>MKRLLCLWLPDWPIQRRRIVAETPAPEPTAGSVEPADPPALNSPSAAEDRLGKPVVLWHTDPRRGRVVAAACPRSISAGVRLGMPIAQAADLASLTDAVLEPYDRDADRASLQSLAIELQTHVSPQTAVETLERFKWSGRFRHDPESILLEIQGVTHLFAGKDAAECDPPDHPGRSGELGLLSAAARILSQRNLWGRFAIADTLGAAWALANHAVSQGSSRPSKRRGAISIRDTHQFFVSPPGRTVDALQTLPCAALRLQPDVVATLDRLGVTTIGGLLRLPREGLATRLGPALCQRIAQATGEVEESVIAIASQCEHTASLELEYPTDAVDLLADRITRLIGQSTAALHAMQRGVLRLRCQLEFTEHPPIVLETGLFAPTLDQSHLTALMLGALEGVRLGSKVTRMSVGVAQHAALSSRQPSIFGPDFASSSNEDWTSQTEAARLIDALAGRLGEDAVLGVRVSDDPLPENAIADFPLTAHRLKAEAKKAKRAARQLTARQRAADDAMESESRERPGGGFGSGPQTSDLGRRPIELHAEPHPITPLESPAPGLPRGDTHVSGPGGSFPSRFRIRGRVEKVHKHWGPERIETRWWRGALIRRDYFRIELENGARLWIYYDLGDGTGRVIAEDKRWYLHGRFA</sequence>
<accession>A0ABT0U0Q9</accession>
<proteinExistence type="predicted"/>
<evidence type="ECO:0000256" key="1">
    <source>
        <dbReference type="ARBA" id="ARBA00022763"/>
    </source>
</evidence>
<reference evidence="3 4" key="1">
    <citation type="journal article" date="2022" name="Syst. Appl. Microbiol.">
        <title>Rhodopirellula aestuarii sp. nov., a novel member of the genus Rhodopirellula isolated from brackish sediments collected in the Tagus River estuary, Portugal.</title>
        <authorList>
            <person name="Vitorino I.R."/>
            <person name="Klimek D."/>
            <person name="Calusinska M."/>
            <person name="Lobo-da-Cunha A."/>
            <person name="Vasconcelos V."/>
            <person name="Lage O.M."/>
        </authorList>
    </citation>
    <scope>NUCLEOTIDE SEQUENCE [LARGE SCALE GENOMIC DNA]</scope>
    <source>
        <strain evidence="3 4">ICT_H3.1</strain>
    </source>
</reference>
<keyword evidence="1" id="KW-0227">DNA damage</keyword>
<feature type="compositionally biased region" description="Basic and acidic residues" evidence="2">
    <location>
        <begin position="503"/>
        <end position="517"/>
    </location>
</feature>
<dbReference type="EMBL" id="JAMQBK010000022">
    <property type="protein sequence ID" value="MCM2370462.1"/>
    <property type="molecule type" value="Genomic_DNA"/>
</dbReference>
<dbReference type="InterPro" id="IPR043502">
    <property type="entry name" value="DNA/RNA_pol_sf"/>
</dbReference>
<feature type="region of interest" description="Disordered" evidence="2">
    <location>
        <begin position="488"/>
        <end position="569"/>
    </location>
</feature>
<dbReference type="InterPro" id="IPR050356">
    <property type="entry name" value="SulA_CellDiv_inhibitor"/>
</dbReference>
<evidence type="ECO:0000256" key="2">
    <source>
        <dbReference type="SAM" id="MobiDB-lite"/>
    </source>
</evidence>
<dbReference type="SUPFAM" id="SSF56672">
    <property type="entry name" value="DNA/RNA polymerases"/>
    <property type="match status" value="1"/>
</dbReference>
<keyword evidence="4" id="KW-1185">Reference proteome</keyword>
<organism evidence="3 4">
    <name type="scientific">Aporhodopirellula aestuarii</name>
    <dbReference type="NCBI Taxonomy" id="2950107"/>
    <lineage>
        <taxon>Bacteria</taxon>
        <taxon>Pseudomonadati</taxon>
        <taxon>Planctomycetota</taxon>
        <taxon>Planctomycetia</taxon>
        <taxon>Pirellulales</taxon>
        <taxon>Pirellulaceae</taxon>
        <taxon>Aporhodopirellula</taxon>
    </lineage>
</organism>
<gene>
    <name evidence="3" type="ORF">NB063_07465</name>
</gene>
<comment type="caution">
    <text evidence="3">The sequence shown here is derived from an EMBL/GenBank/DDBJ whole genome shotgun (WGS) entry which is preliminary data.</text>
</comment>
<evidence type="ECO:0000313" key="4">
    <source>
        <dbReference type="Proteomes" id="UP001202961"/>
    </source>
</evidence>
<name>A0ABT0U0Q9_9BACT</name>
<dbReference type="CDD" id="cd03468">
    <property type="entry name" value="PolY_like"/>
    <property type="match status" value="1"/>
</dbReference>
<dbReference type="PANTHER" id="PTHR35369">
    <property type="entry name" value="BLR3025 PROTEIN-RELATED"/>
    <property type="match status" value="1"/>
</dbReference>
<evidence type="ECO:0000313" key="3">
    <source>
        <dbReference type="EMBL" id="MCM2370462.1"/>
    </source>
</evidence>
<protein>
    <submittedName>
        <fullName evidence="3">DNA polymerase Y family protein</fullName>
    </submittedName>
</protein>
<feature type="region of interest" description="Disordered" evidence="2">
    <location>
        <begin position="25"/>
        <end position="48"/>
    </location>
</feature>
<dbReference type="PANTHER" id="PTHR35369:SF2">
    <property type="entry name" value="BLR3025 PROTEIN"/>
    <property type="match status" value="1"/>
</dbReference>
<feature type="compositionally biased region" description="Basic and acidic residues" evidence="2">
    <location>
        <begin position="530"/>
        <end position="541"/>
    </location>
</feature>
<dbReference type="Proteomes" id="UP001202961">
    <property type="component" value="Unassembled WGS sequence"/>
</dbReference>